<name>A0A194AGQ7_9BACT</name>
<evidence type="ECO:0000313" key="2">
    <source>
        <dbReference type="EMBL" id="GAU08266.1"/>
    </source>
</evidence>
<gene>
    <name evidence="2" type="ORF">DPF_0969</name>
</gene>
<reference evidence="3" key="1">
    <citation type="submission" date="2016-06" db="EMBL/GenBank/DDBJ databases">
        <title>Draft genome sequence of Desulfoplanes formicivorans strain Pf12B.</title>
        <authorList>
            <person name="Watanabe M."/>
            <person name="Kojima H."/>
            <person name="Fukui M."/>
        </authorList>
    </citation>
    <scope>NUCLEOTIDE SEQUENCE [LARGE SCALE GENOMIC DNA]</scope>
    <source>
        <strain evidence="3">Pf12B</strain>
    </source>
</reference>
<accession>A0A194AGQ7</accession>
<evidence type="ECO:0008006" key="4">
    <source>
        <dbReference type="Google" id="ProtNLM"/>
    </source>
</evidence>
<sequence>MKIFFATPRFYALAIITSFISPLAVSQVMWALSKGRIHEILPRVAGAAAVGLLIGWAYYALCSFFIRKNQAINQKETWKGLALFHLSFLASWLYVLPFIPARFGDFFAALIFTAGTSKLLAMVYQEFGTSLSNRVRFAGNFVVLACTTMLVISVVKTSLALSLGLVGALSIVRFRTAIKDPEELAFLFLNIALGLGFGSGQVAYTMIGFIGIILAFVWSRAKKNVMLFQQSYLAQISLPEAPLDFDALLEKAVLSVSPRFEIKRIDESGSTVDATLLVELNGPPTKLIRAIKDLLPGSRVSITHAQGLV</sequence>
<keyword evidence="1" id="KW-1133">Transmembrane helix</keyword>
<evidence type="ECO:0000313" key="3">
    <source>
        <dbReference type="Proteomes" id="UP000095200"/>
    </source>
</evidence>
<dbReference type="InterPro" id="IPR032531">
    <property type="entry name" value="DUF4956"/>
</dbReference>
<protein>
    <recommendedName>
        <fullName evidence="4">DUF4956 domain-containing protein</fullName>
    </recommendedName>
</protein>
<feature type="transmembrane region" description="Helical" evidence="1">
    <location>
        <begin position="78"/>
        <end position="100"/>
    </location>
</feature>
<dbReference type="RefSeq" id="WP_069857769.1">
    <property type="nucleotide sequence ID" value="NZ_BDFE01000015.1"/>
</dbReference>
<comment type="caution">
    <text evidence="2">The sequence shown here is derived from an EMBL/GenBank/DDBJ whole genome shotgun (WGS) entry which is preliminary data.</text>
</comment>
<proteinExistence type="predicted"/>
<feature type="transmembrane region" description="Helical" evidence="1">
    <location>
        <begin position="106"/>
        <end position="125"/>
    </location>
</feature>
<feature type="transmembrane region" description="Helical" evidence="1">
    <location>
        <begin position="44"/>
        <end position="66"/>
    </location>
</feature>
<keyword evidence="1" id="KW-0472">Membrane</keyword>
<dbReference type="STRING" id="1592317.DPF_0969"/>
<dbReference type="Pfam" id="PF16316">
    <property type="entry name" value="DUF4956"/>
    <property type="match status" value="1"/>
</dbReference>
<keyword evidence="3" id="KW-1185">Reference proteome</keyword>
<keyword evidence="1" id="KW-0812">Transmembrane</keyword>
<feature type="transmembrane region" description="Helical" evidence="1">
    <location>
        <begin position="12"/>
        <end position="32"/>
    </location>
</feature>
<feature type="transmembrane region" description="Helical" evidence="1">
    <location>
        <begin position="137"/>
        <end position="165"/>
    </location>
</feature>
<feature type="transmembrane region" description="Helical" evidence="1">
    <location>
        <begin position="185"/>
        <end position="218"/>
    </location>
</feature>
<evidence type="ECO:0000256" key="1">
    <source>
        <dbReference type="SAM" id="Phobius"/>
    </source>
</evidence>
<organism evidence="2 3">
    <name type="scientific">Desulfoplanes formicivorans</name>
    <dbReference type="NCBI Taxonomy" id="1592317"/>
    <lineage>
        <taxon>Bacteria</taxon>
        <taxon>Pseudomonadati</taxon>
        <taxon>Thermodesulfobacteriota</taxon>
        <taxon>Desulfovibrionia</taxon>
        <taxon>Desulfovibrionales</taxon>
        <taxon>Desulfoplanaceae</taxon>
        <taxon>Desulfoplanes</taxon>
    </lineage>
</organism>
<dbReference type="Proteomes" id="UP000095200">
    <property type="component" value="Unassembled WGS sequence"/>
</dbReference>
<dbReference type="AlphaFoldDB" id="A0A194AGQ7"/>
<dbReference type="EMBL" id="BDFE01000015">
    <property type="protein sequence ID" value="GAU08266.1"/>
    <property type="molecule type" value="Genomic_DNA"/>
</dbReference>